<evidence type="ECO:0000313" key="2">
    <source>
        <dbReference type="EMBL" id="KUI53795.1"/>
    </source>
</evidence>
<evidence type="ECO:0000313" key="3">
    <source>
        <dbReference type="Proteomes" id="UP000078576"/>
    </source>
</evidence>
<name>A0A194UQ46_CYTMA</name>
<dbReference type="PANTHER" id="PTHR35870:SF7">
    <property type="entry name" value="BAEYER-VILLIGER OXIDASE MDPL"/>
    <property type="match status" value="1"/>
</dbReference>
<reference evidence="3" key="1">
    <citation type="submission" date="2014-12" db="EMBL/GenBank/DDBJ databases">
        <title>Genome Sequence of Valsa Canker Pathogens Uncovers a Specific Adaption of Colonization on Woody Bark.</title>
        <authorList>
            <person name="Yin Z."/>
            <person name="Liu H."/>
            <person name="Gao X."/>
            <person name="Li Z."/>
            <person name="Song N."/>
            <person name="Ke X."/>
            <person name="Dai Q."/>
            <person name="Wu Y."/>
            <person name="Sun Y."/>
            <person name="Xu J.-R."/>
            <person name="Kang Z.K."/>
            <person name="Wang L."/>
            <person name="Huang L."/>
        </authorList>
    </citation>
    <scope>NUCLEOTIDE SEQUENCE [LARGE SCALE GENOMIC DNA]</scope>
    <source>
        <strain evidence="3">SXYL134</strain>
    </source>
</reference>
<keyword evidence="1" id="KW-0560">Oxidoreductase</keyword>
<dbReference type="InterPro" id="IPR025337">
    <property type="entry name" value="Questin_oxidase-like"/>
</dbReference>
<dbReference type="OrthoDB" id="10004862at2759"/>
<dbReference type="Pfam" id="PF14027">
    <property type="entry name" value="Questin_oxidase"/>
    <property type="match status" value="1"/>
</dbReference>
<dbReference type="AlphaFoldDB" id="A0A194UQ46"/>
<dbReference type="Proteomes" id="UP000078576">
    <property type="component" value="Unassembled WGS sequence"/>
</dbReference>
<dbReference type="EMBL" id="KN714670">
    <property type="protein sequence ID" value="KUI53795.1"/>
    <property type="molecule type" value="Genomic_DNA"/>
</dbReference>
<dbReference type="PANTHER" id="PTHR35870">
    <property type="entry name" value="PROTEIN, PUTATIVE (AFU_ORTHOLOGUE AFUA_5G03330)-RELATED"/>
    <property type="match status" value="1"/>
</dbReference>
<keyword evidence="3" id="KW-1185">Reference proteome</keyword>
<protein>
    <submittedName>
        <fullName evidence="2">Oxidoreductase AflY</fullName>
    </submittedName>
</protein>
<dbReference type="GO" id="GO:0016491">
    <property type="term" value="F:oxidoreductase activity"/>
    <property type="evidence" value="ECO:0007669"/>
    <property type="project" value="UniProtKB-KW"/>
</dbReference>
<accession>A0A194UQ46</accession>
<dbReference type="STRING" id="694573.A0A194UQ46"/>
<sequence>MAEATLQLSPTHLGFIRGHSNPPGSLEDCNRLLQKNHEVYHMFFREIAGMNHISHSLLTCFALGAGPKELQDRYDDEAAGQRPMPPVDNELLKNLSDADVFYQTMHTKVQYNTFLHFFERRILAQGWKAVVHEFIFSRTKVAERMFSSLFDGLYHPLIHLGLGIEFELPGLVAEALAQAAANDDSDLHRLFGMCEAESEAASSTDVKENKRLPSILELLDTIRSIEEIRTAPRWSDLGLKLRNGVVGRAGSAFARVAGRFKVAADEDELARRTAEMISTCAYMCGAAQFEGRKTKIDFFWMHAVTSSIFMSVLAQQGEWISLEDRVRLLERKVYTDLAWYVASGSVPLDVAYITGYSSPGSDGWSWDDVFGAVVKEHDDGHAAKFIRALKNGEQASARYETGEWADYFPMKGDMWLNLARMCHDTTKSMPIDLKWVRFTGYDEAWQRPDLASPN</sequence>
<proteinExistence type="predicted"/>
<gene>
    <name evidence="2" type="ORF">VP1G_01132</name>
</gene>
<organism evidence="2 3">
    <name type="scientific">Cytospora mali</name>
    <name type="common">Apple Valsa canker fungus</name>
    <name type="synonym">Valsa mali</name>
    <dbReference type="NCBI Taxonomy" id="578113"/>
    <lineage>
        <taxon>Eukaryota</taxon>
        <taxon>Fungi</taxon>
        <taxon>Dikarya</taxon>
        <taxon>Ascomycota</taxon>
        <taxon>Pezizomycotina</taxon>
        <taxon>Sordariomycetes</taxon>
        <taxon>Sordariomycetidae</taxon>
        <taxon>Diaporthales</taxon>
        <taxon>Cytosporaceae</taxon>
        <taxon>Cytospora</taxon>
    </lineage>
</organism>
<evidence type="ECO:0000256" key="1">
    <source>
        <dbReference type="ARBA" id="ARBA00023002"/>
    </source>
</evidence>